<gene>
    <name evidence="1" type="ORF">SARC_11672</name>
</gene>
<accession>A0A0L0FGB4</accession>
<dbReference type="Proteomes" id="UP000054560">
    <property type="component" value="Unassembled WGS sequence"/>
</dbReference>
<organism evidence="1 2">
    <name type="scientific">Sphaeroforma arctica JP610</name>
    <dbReference type="NCBI Taxonomy" id="667725"/>
    <lineage>
        <taxon>Eukaryota</taxon>
        <taxon>Ichthyosporea</taxon>
        <taxon>Ichthyophonida</taxon>
        <taxon>Sphaeroforma</taxon>
    </lineage>
</organism>
<dbReference type="EMBL" id="KQ243412">
    <property type="protein sequence ID" value="KNC75810.1"/>
    <property type="molecule type" value="Genomic_DNA"/>
</dbReference>
<dbReference type="InterPro" id="IPR015422">
    <property type="entry name" value="PyrdxlP-dep_Trfase_small"/>
</dbReference>
<reference evidence="1 2" key="1">
    <citation type="submission" date="2011-02" db="EMBL/GenBank/DDBJ databases">
        <title>The Genome Sequence of Sphaeroforma arctica JP610.</title>
        <authorList>
            <consortium name="The Broad Institute Genome Sequencing Platform"/>
            <person name="Russ C."/>
            <person name="Cuomo C."/>
            <person name="Young S.K."/>
            <person name="Zeng Q."/>
            <person name="Gargeya S."/>
            <person name="Alvarado L."/>
            <person name="Berlin A."/>
            <person name="Chapman S.B."/>
            <person name="Chen Z."/>
            <person name="Freedman E."/>
            <person name="Gellesch M."/>
            <person name="Goldberg J."/>
            <person name="Griggs A."/>
            <person name="Gujja S."/>
            <person name="Heilman E."/>
            <person name="Heiman D."/>
            <person name="Howarth C."/>
            <person name="Mehta T."/>
            <person name="Neiman D."/>
            <person name="Pearson M."/>
            <person name="Roberts A."/>
            <person name="Saif S."/>
            <person name="Shea T."/>
            <person name="Shenoy N."/>
            <person name="Sisk P."/>
            <person name="Stolte C."/>
            <person name="Sykes S."/>
            <person name="White J."/>
            <person name="Yandava C."/>
            <person name="Burger G."/>
            <person name="Gray M.W."/>
            <person name="Holland P.W.H."/>
            <person name="King N."/>
            <person name="Lang F.B.F."/>
            <person name="Roger A.J."/>
            <person name="Ruiz-Trillo I."/>
            <person name="Haas B."/>
            <person name="Nusbaum C."/>
            <person name="Birren B."/>
        </authorList>
    </citation>
    <scope>NUCLEOTIDE SEQUENCE [LARGE SCALE GENOMIC DNA]</scope>
    <source>
        <strain evidence="1 2">JP610</strain>
    </source>
</reference>
<dbReference type="OrthoDB" id="10263824at2759"/>
<dbReference type="RefSeq" id="XP_014149712.1">
    <property type="nucleotide sequence ID" value="XM_014294237.1"/>
</dbReference>
<name>A0A0L0FGB4_9EUKA</name>
<sequence>MSLRRIGRATSSLTPPWLLCADVLPTSFDYEGFFEQKISQKRTDNSYRVFNDINRLAERFPKARTPTLPFGVPTII</sequence>
<evidence type="ECO:0000313" key="1">
    <source>
        <dbReference type="EMBL" id="KNC75810.1"/>
    </source>
</evidence>
<proteinExistence type="predicted"/>
<keyword evidence="2" id="KW-1185">Reference proteome</keyword>
<protein>
    <submittedName>
        <fullName evidence="1">Uncharacterized protein</fullName>
    </submittedName>
</protein>
<dbReference type="AlphaFoldDB" id="A0A0L0FGB4"/>
<dbReference type="STRING" id="667725.A0A0L0FGB4"/>
<evidence type="ECO:0000313" key="2">
    <source>
        <dbReference type="Proteomes" id="UP000054560"/>
    </source>
</evidence>
<dbReference type="Gene3D" id="3.90.1150.10">
    <property type="entry name" value="Aspartate Aminotransferase, domain 1"/>
    <property type="match status" value="1"/>
</dbReference>
<dbReference type="GeneID" id="25912176"/>